<protein>
    <submittedName>
        <fullName evidence="1">Uncharacterized protein</fullName>
    </submittedName>
</protein>
<dbReference type="Proteomes" id="UP000765509">
    <property type="component" value="Unassembled WGS sequence"/>
</dbReference>
<accession>A0A9Q3C681</accession>
<comment type="caution">
    <text evidence="1">The sequence shown here is derived from an EMBL/GenBank/DDBJ whole genome shotgun (WGS) entry which is preliminary data.</text>
</comment>
<gene>
    <name evidence="1" type="ORF">O181_018936</name>
</gene>
<proteinExistence type="predicted"/>
<dbReference type="AlphaFoldDB" id="A0A9Q3C681"/>
<reference evidence="1" key="1">
    <citation type="submission" date="2021-03" db="EMBL/GenBank/DDBJ databases">
        <title>Draft genome sequence of rust myrtle Austropuccinia psidii MF-1, a brazilian biotype.</title>
        <authorList>
            <person name="Quecine M.C."/>
            <person name="Pachon D.M.R."/>
            <person name="Bonatelli M.L."/>
            <person name="Correr F.H."/>
            <person name="Franceschini L.M."/>
            <person name="Leite T.F."/>
            <person name="Margarido G.R.A."/>
            <person name="Almeida C.A."/>
            <person name="Ferrarezi J.A."/>
            <person name="Labate C.A."/>
        </authorList>
    </citation>
    <scope>NUCLEOTIDE SEQUENCE</scope>
    <source>
        <strain evidence="1">MF-1</strain>
    </source>
</reference>
<evidence type="ECO:0000313" key="1">
    <source>
        <dbReference type="EMBL" id="MBW0479221.1"/>
    </source>
</evidence>
<sequence length="152" mass="17930">MRSIWTIIREIIIPHRKGNIRLNSELVEIEYACIQGFLLGTDYQKMYGIEIYNSKNRQIIMGKDKENKSSLDLYHMCNQEPLEELMNEFKEGKFSANFTSKQKISLLKILRKNRPAFAISEEPLGKIRGHDIEIYVDVERLYPPILRRPPYP</sequence>
<organism evidence="1 2">
    <name type="scientific">Austropuccinia psidii MF-1</name>
    <dbReference type="NCBI Taxonomy" id="1389203"/>
    <lineage>
        <taxon>Eukaryota</taxon>
        <taxon>Fungi</taxon>
        <taxon>Dikarya</taxon>
        <taxon>Basidiomycota</taxon>
        <taxon>Pucciniomycotina</taxon>
        <taxon>Pucciniomycetes</taxon>
        <taxon>Pucciniales</taxon>
        <taxon>Sphaerophragmiaceae</taxon>
        <taxon>Austropuccinia</taxon>
    </lineage>
</organism>
<name>A0A9Q3C681_9BASI</name>
<evidence type="ECO:0000313" key="2">
    <source>
        <dbReference type="Proteomes" id="UP000765509"/>
    </source>
</evidence>
<dbReference type="EMBL" id="AVOT02005497">
    <property type="protein sequence ID" value="MBW0479221.1"/>
    <property type="molecule type" value="Genomic_DNA"/>
</dbReference>
<keyword evidence="2" id="KW-1185">Reference proteome</keyword>